<accession>X1VHV9</accession>
<gene>
    <name evidence="1" type="ORF">S12H4_59739</name>
</gene>
<dbReference type="EMBL" id="BARW01039122">
    <property type="protein sequence ID" value="GAJ18117.1"/>
    <property type="molecule type" value="Genomic_DNA"/>
</dbReference>
<reference evidence="1" key="1">
    <citation type="journal article" date="2014" name="Front. Microbiol.">
        <title>High frequency of phylogenetically diverse reductive dehalogenase-homologous genes in deep subseafloor sedimentary metagenomes.</title>
        <authorList>
            <person name="Kawai M."/>
            <person name="Futagami T."/>
            <person name="Toyoda A."/>
            <person name="Takaki Y."/>
            <person name="Nishi S."/>
            <person name="Hori S."/>
            <person name="Arai W."/>
            <person name="Tsubouchi T."/>
            <person name="Morono Y."/>
            <person name="Uchiyama I."/>
            <person name="Ito T."/>
            <person name="Fujiyama A."/>
            <person name="Inagaki F."/>
            <person name="Takami H."/>
        </authorList>
    </citation>
    <scope>NUCLEOTIDE SEQUENCE</scope>
    <source>
        <strain evidence="1">Expedition CK06-06</strain>
    </source>
</reference>
<evidence type="ECO:0000313" key="1">
    <source>
        <dbReference type="EMBL" id="GAJ18117.1"/>
    </source>
</evidence>
<protein>
    <submittedName>
        <fullName evidence="1">Uncharacterized protein</fullName>
    </submittedName>
</protein>
<proteinExistence type="predicted"/>
<name>X1VHV9_9ZZZZ</name>
<feature type="non-terminal residue" evidence="1">
    <location>
        <position position="57"/>
    </location>
</feature>
<organism evidence="1">
    <name type="scientific">marine sediment metagenome</name>
    <dbReference type="NCBI Taxonomy" id="412755"/>
    <lineage>
        <taxon>unclassified sequences</taxon>
        <taxon>metagenomes</taxon>
        <taxon>ecological metagenomes</taxon>
    </lineage>
</organism>
<sequence length="57" mass="5912">MKSKLFVVLLLTVGLIFSVVGAASAEGTLVFGSSGDAVRLDPADVTDGESIQRMDNI</sequence>
<dbReference type="AlphaFoldDB" id="X1VHV9"/>
<comment type="caution">
    <text evidence="1">The sequence shown here is derived from an EMBL/GenBank/DDBJ whole genome shotgun (WGS) entry which is preliminary data.</text>
</comment>